<evidence type="ECO:0000313" key="1">
    <source>
        <dbReference type="EMBL" id="MCF0263384.1"/>
    </source>
</evidence>
<dbReference type="InterPro" id="IPR053745">
    <property type="entry name" value="Viral_Tail_Comp_sf"/>
</dbReference>
<evidence type="ECO:0000313" key="2">
    <source>
        <dbReference type="Proteomes" id="UP000887320"/>
    </source>
</evidence>
<comment type="caution">
    <text evidence="1">The sequence shown here is derived from an EMBL/GenBank/DDBJ whole genome shotgun (WGS) entry which is preliminary data.</text>
</comment>
<protein>
    <submittedName>
        <fullName evidence="1">DUF3168 domain-containing protein</fullName>
    </submittedName>
</protein>
<reference evidence="1" key="1">
    <citation type="submission" date="2021-07" db="EMBL/GenBank/DDBJ databases">
        <authorList>
            <person name="Fernandez M."/>
            <person name="Pereira P."/>
            <person name="Torres Tejerizo G.A."/>
            <person name="Gonzalez P."/>
            <person name="Agostini E."/>
        </authorList>
    </citation>
    <scope>NUCLEOTIDE SEQUENCE</scope>
    <source>
        <strain evidence="1">SFC 500-1A</strain>
    </source>
</reference>
<dbReference type="Gene3D" id="3.30.2000.30">
    <property type="match status" value="1"/>
</dbReference>
<name>A0A8X8GB43_ACIGI</name>
<accession>A0A8X8GB43</accession>
<dbReference type="InterPro" id="IPR021508">
    <property type="entry name" value="Gp17-like"/>
</dbReference>
<dbReference type="AlphaFoldDB" id="A0A8X8GB43"/>
<dbReference type="Proteomes" id="UP000887320">
    <property type="component" value="Unassembled WGS sequence"/>
</dbReference>
<dbReference type="EMBL" id="JAHWXT010000001">
    <property type="protein sequence ID" value="MCF0263384.1"/>
    <property type="molecule type" value="Genomic_DNA"/>
</dbReference>
<gene>
    <name evidence="1" type="ORF">KW868_02695</name>
</gene>
<sequence length="120" mass="13663">MNILPIFKTLQASPDVVALVSNRIYEDIAPDKTPFPYIVWSTIGGEPSHNLDCPPQIDHLTYQLVVYDTQATRASNIRKQISTVLDPLCTITNLHPNHIERIGDINVFGRGFDANWWFDR</sequence>
<dbReference type="RefSeq" id="WP_234622635.1">
    <property type="nucleotide sequence ID" value="NZ_JAHWXT010000001.1"/>
</dbReference>
<proteinExistence type="predicted"/>
<dbReference type="Pfam" id="PF11367">
    <property type="entry name" value="Tail_completion_gp17"/>
    <property type="match status" value="1"/>
</dbReference>
<organism evidence="1 2">
    <name type="scientific">Acinetobacter guillouiae</name>
    <name type="common">Acinetobacter genomosp. 11</name>
    <dbReference type="NCBI Taxonomy" id="106649"/>
    <lineage>
        <taxon>Bacteria</taxon>
        <taxon>Pseudomonadati</taxon>
        <taxon>Pseudomonadota</taxon>
        <taxon>Gammaproteobacteria</taxon>
        <taxon>Moraxellales</taxon>
        <taxon>Moraxellaceae</taxon>
        <taxon>Acinetobacter</taxon>
    </lineage>
</organism>